<sequence length="80" mass="9371">MRDLQDQLRAPYTIIYFDFCFNSSYRANQIFLGVEYDLHRKNFSITKKTILGGVPDFNKLRDLLLLVNEGSLTNVLKKHC</sequence>
<dbReference type="AlphaFoldDB" id="A0A0K2VE50"/>
<evidence type="ECO:0000313" key="1">
    <source>
        <dbReference type="EMBL" id="CDW48452.1"/>
    </source>
</evidence>
<proteinExistence type="predicted"/>
<dbReference type="EMBL" id="HACA01031091">
    <property type="protein sequence ID" value="CDW48452.1"/>
    <property type="molecule type" value="Transcribed_RNA"/>
</dbReference>
<protein>
    <submittedName>
        <fullName evidence="1">Uncharacterized protein</fullName>
    </submittedName>
</protein>
<reference evidence="1" key="1">
    <citation type="submission" date="2014-05" db="EMBL/GenBank/DDBJ databases">
        <authorList>
            <person name="Chronopoulou M."/>
        </authorList>
    </citation>
    <scope>NUCLEOTIDE SEQUENCE</scope>
    <source>
        <tissue evidence="1">Whole organism</tissue>
    </source>
</reference>
<name>A0A0K2VE50_LEPSM</name>
<organism evidence="1">
    <name type="scientific">Lepeophtheirus salmonis</name>
    <name type="common">Salmon louse</name>
    <name type="synonym">Caligus salmonis</name>
    <dbReference type="NCBI Taxonomy" id="72036"/>
    <lineage>
        <taxon>Eukaryota</taxon>
        <taxon>Metazoa</taxon>
        <taxon>Ecdysozoa</taxon>
        <taxon>Arthropoda</taxon>
        <taxon>Crustacea</taxon>
        <taxon>Multicrustacea</taxon>
        <taxon>Hexanauplia</taxon>
        <taxon>Copepoda</taxon>
        <taxon>Siphonostomatoida</taxon>
        <taxon>Caligidae</taxon>
        <taxon>Lepeophtheirus</taxon>
    </lineage>
</organism>
<accession>A0A0K2VE50</accession>